<dbReference type="Proteomes" id="UP000058613">
    <property type="component" value="Chromosome"/>
</dbReference>
<reference evidence="1 2" key="1">
    <citation type="submission" date="2015-10" db="EMBL/GenBank/DDBJ databases">
        <title>Complete genome sequence of hyperthermophilic archaeon Pyrodictium delaneyi Su06.</title>
        <authorList>
            <person name="Jung J.-H."/>
            <person name="Lin J."/>
            <person name="Holden J.F."/>
            <person name="Park C.-S."/>
        </authorList>
    </citation>
    <scope>NUCLEOTIDE SEQUENCE [LARGE SCALE GENOMIC DNA]</scope>
    <source>
        <strain evidence="1 2">Su06</strain>
    </source>
</reference>
<dbReference type="OrthoDB" id="377984at2157"/>
<dbReference type="EMBL" id="CP013011">
    <property type="protein sequence ID" value="ALL01768.1"/>
    <property type="molecule type" value="Genomic_DNA"/>
</dbReference>
<sequence length="199" mass="21765">MPGSKGSKKLIAVPENILNDLASIAKRSGLTVSELVTLILSFAARAFHGKDNISSIFTEAILLTDMHRLGGVMVPQRGLSQLIDSADPTTRDKFIAEIQSLAASIAVSVKLRNMDNVTPKDIIYLFIPNASIDEIDDDYNGKIVITLAEPVSENMIELLKAISTKILEAWGLRVNNVESYSSILVVEYTKPTKEQGKKH</sequence>
<name>A0A0P0N4E5_9CREN</name>
<accession>A0A0P0N4E5</accession>
<gene>
    <name evidence="1" type="ORF">Pyrde_1725</name>
</gene>
<organism evidence="1 2">
    <name type="scientific">Pyrodictium delaneyi</name>
    <dbReference type="NCBI Taxonomy" id="1273541"/>
    <lineage>
        <taxon>Archaea</taxon>
        <taxon>Thermoproteota</taxon>
        <taxon>Thermoprotei</taxon>
        <taxon>Desulfurococcales</taxon>
        <taxon>Pyrodictiaceae</taxon>
        <taxon>Pyrodictium</taxon>
    </lineage>
</organism>
<dbReference type="GeneID" id="26100065"/>
<proteinExistence type="predicted"/>
<dbReference type="KEGG" id="pdl:Pyrde_1725"/>
<evidence type="ECO:0000313" key="2">
    <source>
        <dbReference type="Proteomes" id="UP000058613"/>
    </source>
</evidence>
<protein>
    <submittedName>
        <fullName evidence="1">Uncharacterized protein</fullName>
    </submittedName>
</protein>
<evidence type="ECO:0000313" key="1">
    <source>
        <dbReference type="EMBL" id="ALL01768.1"/>
    </source>
</evidence>
<dbReference type="RefSeq" id="WP_143522129.1">
    <property type="nucleotide sequence ID" value="NZ_CP013011.1"/>
</dbReference>
<dbReference type="AlphaFoldDB" id="A0A0P0N4E5"/>